<dbReference type="Gene3D" id="2.60.40.3100">
    <property type="entry name" value="Arylsulphate sulphotransferase monomer, N-terminal domain"/>
    <property type="match status" value="1"/>
</dbReference>
<dbReference type="InterPro" id="IPR011044">
    <property type="entry name" value="Quino_amine_DH_bsu"/>
</dbReference>
<evidence type="ECO:0000256" key="1">
    <source>
        <dbReference type="SAM" id="Phobius"/>
    </source>
</evidence>
<evidence type="ECO:0000313" key="4">
    <source>
        <dbReference type="Proteomes" id="UP000289996"/>
    </source>
</evidence>
<dbReference type="InterPro" id="IPR010262">
    <property type="entry name" value="Arylsulfotransferase_bact"/>
</dbReference>
<dbReference type="InterPro" id="IPR035391">
    <property type="entry name" value="Arylsulfotran_N"/>
</dbReference>
<reference evidence="3 4" key="1">
    <citation type="submission" date="2018-11" db="EMBL/GenBank/DDBJ databases">
        <authorList>
            <person name="Wuyts S."/>
        </authorList>
    </citation>
    <scope>NUCLEOTIDE SEQUENCE [LARGE SCALE GENOMIC DNA]</scope>
    <source>
        <strain evidence="3">Lactobacillus mudanjiangensis AMBF249</strain>
    </source>
</reference>
<evidence type="ECO:0000313" key="3">
    <source>
        <dbReference type="EMBL" id="VDG27502.1"/>
    </source>
</evidence>
<keyword evidence="4" id="KW-1185">Reference proteome</keyword>
<name>A0A660DW39_9LACO</name>
<dbReference type="Pfam" id="PF05935">
    <property type="entry name" value="Arylsulfotrans"/>
    <property type="match status" value="1"/>
</dbReference>
<organism evidence="3 4">
    <name type="scientific">Lactiplantibacillus mudanjiangensis</name>
    <dbReference type="NCBI Taxonomy" id="1296538"/>
    <lineage>
        <taxon>Bacteria</taxon>
        <taxon>Bacillati</taxon>
        <taxon>Bacillota</taxon>
        <taxon>Bacilli</taxon>
        <taxon>Lactobacillales</taxon>
        <taxon>Lactobacillaceae</taxon>
        <taxon>Lactiplantibacillus</taxon>
    </lineage>
</organism>
<protein>
    <submittedName>
        <fullName evidence="3">Arylsulfate sulfotransferase [Lactobacillus plantarum JDM1]</fullName>
    </submittedName>
</protein>
<dbReference type="AlphaFoldDB" id="A0A660DW39"/>
<keyword evidence="1" id="KW-0812">Transmembrane</keyword>
<dbReference type="PANTHER" id="PTHR35340">
    <property type="entry name" value="PQQ ENZYME REPEAT PROTEIN-RELATED"/>
    <property type="match status" value="1"/>
</dbReference>
<dbReference type="InterPro" id="IPR038477">
    <property type="entry name" value="ASST_N_sf"/>
</dbReference>
<keyword evidence="3" id="KW-0808">Transferase</keyword>
<dbReference type="EMBL" id="UYIG01000024">
    <property type="protein sequence ID" value="VDG27502.1"/>
    <property type="molecule type" value="Genomic_DNA"/>
</dbReference>
<proteinExistence type="predicted"/>
<dbReference type="SUPFAM" id="SSF50969">
    <property type="entry name" value="YVTN repeat-like/Quinoprotein amine dehydrogenase"/>
    <property type="match status" value="1"/>
</dbReference>
<keyword evidence="1" id="KW-0472">Membrane</keyword>
<keyword evidence="1" id="KW-1133">Transmembrane helix</keyword>
<dbReference type="PANTHER" id="PTHR35340:SF10">
    <property type="entry name" value="CYTOPLASMIC PROTEIN"/>
    <property type="match status" value="1"/>
</dbReference>
<sequence>MEAATFISKGVDDMRKKVWLIILIVVVLGGGAAGWYGYQSATKTTSNGSKVRSDSAVKKDINSRLVYGGIKKQKSTTTKIKKAAASGSSYTFSNMYTKVNAYGSSPLTAIAAFHTTKAAKVTYTVVGKTSKTSITNKTTKYTKNHTLQVLGLYANYKNKVKVTVTYKNKTKQTKTIYLKTKKLPSSLSSMKVSVKKNNKSKMVLGSGNSKLTFMVRTTISGKNKSKNYSFGMDADGTIRWYTTRPTSHIFKQLSNGHLLIWTKSKKSNSYFNQLVEMDYTGKMYKVYRLNHKAWGKTAGSKKQNHNQIHHDVTELPNGDLIATVSDGGRKYVEDTMIVISHKTGKITKVINMKNILPAKFYEQYSATKSSKYMGKTDWFHENSVYYDSTDKSLIISSRNQNLVMKIDYKTEKIKWILSGKKRSAWPKSYRKYLLKASGKISWPGGQHAAIVDPSTLKNKNSLNLLIFNNNIAVGTTKSSLAKSSGKYSEGVEYHINEKTKTISQVGSYGKSLGKANFSNIIGSNRYLSSSNRLIDFGWLDNGDAANIIEYDTKTKKQVFNVKLSNLGSGGYVYRAERFSLYPTKHSYGTNE</sequence>
<dbReference type="Proteomes" id="UP000289996">
    <property type="component" value="Unassembled WGS sequence"/>
</dbReference>
<evidence type="ECO:0000259" key="2">
    <source>
        <dbReference type="Pfam" id="PF17425"/>
    </source>
</evidence>
<gene>
    <name evidence="3" type="ORF">MUDAN_MDHGFNIF_02365</name>
</gene>
<dbReference type="GO" id="GO:0004062">
    <property type="term" value="F:aryl sulfotransferase activity"/>
    <property type="evidence" value="ECO:0007669"/>
    <property type="project" value="InterPro"/>
</dbReference>
<dbReference type="Pfam" id="PF17425">
    <property type="entry name" value="Arylsulfotran_N"/>
    <property type="match status" value="1"/>
</dbReference>
<dbReference type="InterPro" id="IPR053143">
    <property type="entry name" value="Arylsulfate_ST"/>
</dbReference>
<feature type="domain" description="Arylsulfotransferase N-terminal" evidence="2">
    <location>
        <begin position="97"/>
        <end position="180"/>
    </location>
</feature>
<accession>A0A660DW39</accession>
<feature type="transmembrane region" description="Helical" evidence="1">
    <location>
        <begin position="18"/>
        <end position="38"/>
    </location>
</feature>